<protein>
    <recommendedName>
        <fullName evidence="2">DUF4878 domain-containing protein</fullName>
    </recommendedName>
</protein>
<comment type="caution">
    <text evidence="1">The sequence shown here is derived from an EMBL/GenBank/DDBJ whole genome shotgun (WGS) entry which is preliminary data.</text>
</comment>
<name>A0A644XW60_9ZZZZ</name>
<dbReference type="EMBL" id="VSSQ01003378">
    <property type="protein sequence ID" value="MPM20425.1"/>
    <property type="molecule type" value="Genomic_DNA"/>
</dbReference>
<accession>A0A644XW60</accession>
<reference evidence="1" key="1">
    <citation type="submission" date="2019-08" db="EMBL/GenBank/DDBJ databases">
        <authorList>
            <person name="Kucharzyk K."/>
            <person name="Murdoch R.W."/>
            <person name="Higgins S."/>
            <person name="Loffler F."/>
        </authorList>
    </citation>
    <scope>NUCLEOTIDE SEQUENCE</scope>
</reference>
<evidence type="ECO:0000313" key="1">
    <source>
        <dbReference type="EMBL" id="MPM20425.1"/>
    </source>
</evidence>
<organism evidence="1">
    <name type="scientific">bioreactor metagenome</name>
    <dbReference type="NCBI Taxonomy" id="1076179"/>
    <lineage>
        <taxon>unclassified sequences</taxon>
        <taxon>metagenomes</taxon>
        <taxon>ecological metagenomes</taxon>
    </lineage>
</organism>
<sequence length="139" mass="15556">MIKKRIISTILFFIVFVLISGCNPGQLVTFSSPVKVTKKFMGALNSNKPAKALDLICESMVIPSLSKDYLKNLNYEEISNDGVLATVHVTGEIRLENEDLGALKKNLDFTFLLEKNGNDWCIQRNSLTNIINSLIDITY</sequence>
<dbReference type="PROSITE" id="PS51257">
    <property type="entry name" value="PROKAR_LIPOPROTEIN"/>
    <property type="match status" value="1"/>
</dbReference>
<gene>
    <name evidence="1" type="ORF">SDC9_66855</name>
</gene>
<evidence type="ECO:0008006" key="2">
    <source>
        <dbReference type="Google" id="ProtNLM"/>
    </source>
</evidence>
<proteinExistence type="predicted"/>
<dbReference type="AlphaFoldDB" id="A0A644XW60"/>